<dbReference type="Pfam" id="PF05241">
    <property type="entry name" value="EBP"/>
    <property type="match status" value="1"/>
</dbReference>
<dbReference type="EMBL" id="JACEFO010002299">
    <property type="protein sequence ID" value="KAF8667628.1"/>
    <property type="molecule type" value="Genomic_DNA"/>
</dbReference>
<evidence type="ECO:0000256" key="4">
    <source>
        <dbReference type="ARBA" id="ARBA00022824"/>
    </source>
</evidence>
<reference evidence="9" key="1">
    <citation type="submission" date="2020-07" db="EMBL/GenBank/DDBJ databases">
        <title>Genome sequence and genetic diversity analysis of an under-domesticated orphan crop, white fonio (Digitaria exilis).</title>
        <authorList>
            <person name="Bennetzen J.L."/>
            <person name="Chen S."/>
            <person name="Ma X."/>
            <person name="Wang X."/>
            <person name="Yssel A.E.J."/>
            <person name="Chaluvadi S.R."/>
            <person name="Johnson M."/>
            <person name="Gangashetty P."/>
            <person name="Hamidou F."/>
            <person name="Sanogo M.D."/>
            <person name="Zwaenepoel A."/>
            <person name="Wallace J."/>
            <person name="Van De Peer Y."/>
            <person name="Van Deynze A."/>
        </authorList>
    </citation>
    <scope>NUCLEOTIDE SEQUENCE</scope>
    <source>
        <tissue evidence="9">Leaves</tissue>
    </source>
</reference>
<dbReference type="PANTHER" id="PTHR31204">
    <property type="entry name" value="SIGMA INTRACELLULAR RECEPTOR 2"/>
    <property type="match status" value="1"/>
</dbReference>
<dbReference type="Gramene" id="Dexi3B01G0033730.1">
    <property type="protein sequence ID" value="Dexi3B01G0033730.1:cds"/>
    <property type="gene ID" value="Dexi3B01G0033730"/>
</dbReference>
<keyword evidence="6 7" id="KW-0472">Membrane</keyword>
<dbReference type="Proteomes" id="UP000636709">
    <property type="component" value="Unassembled WGS sequence"/>
</dbReference>
<organism evidence="9 10">
    <name type="scientific">Digitaria exilis</name>
    <dbReference type="NCBI Taxonomy" id="1010633"/>
    <lineage>
        <taxon>Eukaryota</taxon>
        <taxon>Viridiplantae</taxon>
        <taxon>Streptophyta</taxon>
        <taxon>Embryophyta</taxon>
        <taxon>Tracheophyta</taxon>
        <taxon>Spermatophyta</taxon>
        <taxon>Magnoliopsida</taxon>
        <taxon>Liliopsida</taxon>
        <taxon>Poales</taxon>
        <taxon>Poaceae</taxon>
        <taxon>PACMAD clade</taxon>
        <taxon>Panicoideae</taxon>
        <taxon>Panicodae</taxon>
        <taxon>Paniceae</taxon>
        <taxon>Anthephorinae</taxon>
        <taxon>Digitaria</taxon>
    </lineage>
</organism>
<dbReference type="GO" id="GO:0005789">
    <property type="term" value="C:endoplasmic reticulum membrane"/>
    <property type="evidence" value="ECO:0007669"/>
    <property type="project" value="UniProtKB-SubCell"/>
</dbReference>
<evidence type="ECO:0000256" key="6">
    <source>
        <dbReference type="ARBA" id="ARBA00023136"/>
    </source>
</evidence>
<dbReference type="InterPro" id="IPR033118">
    <property type="entry name" value="EXPERA"/>
</dbReference>
<protein>
    <recommendedName>
        <fullName evidence="8">EXPERA domain-containing protein</fullName>
    </recommendedName>
</protein>
<keyword evidence="5 7" id="KW-1133">Transmembrane helix</keyword>
<keyword evidence="4" id="KW-0256">Endoplasmic reticulum</keyword>
<comment type="caution">
    <text evidence="9">The sequence shown here is derived from an EMBL/GenBank/DDBJ whole genome shotgun (WGS) entry which is preliminary data.</text>
</comment>
<dbReference type="PANTHER" id="PTHR31204:SF4">
    <property type="entry name" value="EXPRESSED PROTEIN"/>
    <property type="match status" value="1"/>
</dbReference>
<evidence type="ECO:0000256" key="5">
    <source>
        <dbReference type="ARBA" id="ARBA00022989"/>
    </source>
</evidence>
<evidence type="ECO:0000313" key="9">
    <source>
        <dbReference type="EMBL" id="KAF8667628.1"/>
    </source>
</evidence>
<proteinExistence type="inferred from homology"/>
<feature type="transmembrane region" description="Helical" evidence="7">
    <location>
        <begin position="66"/>
        <end position="86"/>
    </location>
</feature>
<evidence type="ECO:0000256" key="3">
    <source>
        <dbReference type="ARBA" id="ARBA00022692"/>
    </source>
</evidence>
<comment type="subcellular location">
    <subcellularLocation>
        <location evidence="1">Endoplasmic reticulum membrane</location>
        <topology evidence="1">Multi-pass membrane protein</topology>
    </subcellularLocation>
</comment>
<feature type="transmembrane region" description="Helical" evidence="7">
    <location>
        <begin position="93"/>
        <end position="114"/>
    </location>
</feature>
<gene>
    <name evidence="9" type="ORF">HU200_052834</name>
</gene>
<evidence type="ECO:0000256" key="1">
    <source>
        <dbReference type="ARBA" id="ARBA00004477"/>
    </source>
</evidence>
<keyword evidence="10" id="KW-1185">Reference proteome</keyword>
<name>A0A835ANK1_9POAL</name>
<accession>A0A835ANK1</accession>
<comment type="similarity">
    <text evidence="2">Belongs to the TMEM97/sigma-2 receptor family.</text>
</comment>
<dbReference type="PROSITE" id="PS51751">
    <property type="entry name" value="EXPERA"/>
    <property type="match status" value="1"/>
</dbReference>
<feature type="transmembrane region" description="Helical" evidence="7">
    <location>
        <begin position="126"/>
        <end position="146"/>
    </location>
</feature>
<dbReference type="InterPro" id="IPR016964">
    <property type="entry name" value="Sigma2_recept"/>
</dbReference>
<dbReference type="InterPro" id="IPR051987">
    <property type="entry name" value="Sigma-2_receptor-like"/>
</dbReference>
<evidence type="ECO:0000256" key="7">
    <source>
        <dbReference type="PIRNR" id="PIRNR031032"/>
    </source>
</evidence>
<keyword evidence="3 7" id="KW-0812">Transmembrane</keyword>
<feature type="domain" description="EXPERA" evidence="8">
    <location>
        <begin position="8"/>
        <end position="141"/>
    </location>
</feature>
<evidence type="ECO:0000259" key="8">
    <source>
        <dbReference type="PROSITE" id="PS51751"/>
    </source>
</evidence>
<sequence length="172" mass="18881">MAIVSKAADAVATLFSLLIAVAAPLLDSQLVLPRHLYPARLVDVHQWFAAEFDHYLVGDPPPFFRGLVWLALAFLWPLCVANLYGILARRRRWVATTSLMAGVFMLTYLSAMFGEMLGSGRATRRLLQFYVPFVVVAVALVLRGLCSCSESEVQATAAASSVESSAQKKRAY</sequence>
<dbReference type="AlphaFoldDB" id="A0A835ANK1"/>
<dbReference type="OrthoDB" id="433124at2759"/>
<evidence type="ECO:0000256" key="2">
    <source>
        <dbReference type="ARBA" id="ARBA00009096"/>
    </source>
</evidence>
<dbReference type="PIRSF" id="PIRSF031032">
    <property type="entry name" value="TMP_97_prd"/>
    <property type="match status" value="1"/>
</dbReference>
<evidence type="ECO:0000313" key="10">
    <source>
        <dbReference type="Proteomes" id="UP000636709"/>
    </source>
</evidence>